<keyword evidence="5" id="KW-1185">Reference proteome</keyword>
<protein>
    <submittedName>
        <fullName evidence="4">26S Proteasome non-ATPase regulatory subunit</fullName>
    </submittedName>
</protein>
<dbReference type="SMART" id="SM00088">
    <property type="entry name" value="PINT"/>
    <property type="match status" value="1"/>
</dbReference>
<evidence type="ECO:0000313" key="5">
    <source>
        <dbReference type="Proteomes" id="UP000530660"/>
    </source>
</evidence>
<dbReference type="GO" id="GO:0000502">
    <property type="term" value="C:proteasome complex"/>
    <property type="evidence" value="ECO:0007669"/>
    <property type="project" value="UniProtKB-KW"/>
</dbReference>
<name>A0A7J7IDK7_9RHOD</name>
<gene>
    <name evidence="4" type="primary">PSMD11</name>
    <name evidence="4" type="ORF">F1559_003151</name>
</gene>
<evidence type="ECO:0000256" key="1">
    <source>
        <dbReference type="ARBA" id="ARBA00007454"/>
    </source>
</evidence>
<evidence type="ECO:0000256" key="2">
    <source>
        <dbReference type="ARBA" id="ARBA00022942"/>
    </source>
</evidence>
<dbReference type="PROSITE" id="PS50250">
    <property type="entry name" value="PCI"/>
    <property type="match status" value="1"/>
</dbReference>
<feature type="domain" description="PCI" evidence="3">
    <location>
        <begin position="221"/>
        <end position="389"/>
    </location>
</feature>
<dbReference type="InterPro" id="IPR011990">
    <property type="entry name" value="TPR-like_helical_dom_sf"/>
</dbReference>
<dbReference type="Pfam" id="PF18055">
    <property type="entry name" value="RPN6_N"/>
    <property type="match status" value="1"/>
</dbReference>
<dbReference type="InterPro" id="IPR040773">
    <property type="entry name" value="Rpn6_N"/>
</dbReference>
<dbReference type="Pfam" id="PF01399">
    <property type="entry name" value="PCI"/>
    <property type="match status" value="1"/>
</dbReference>
<sequence length="419" mass="47707">MTSGRLAQARALESAHEYEAEAMYRSIVAEELSDGADEKLHKEKEMAVLALIELLGRRDRPEELAELARWLRPYFDVVPKAKTAKIVRVLIETLGRCTGSGEILLALCRDVVQWCREEKRTFLRQRVETRLAALYLERKQYPEALELIASLLHEVRRMDDRALLLEVQLLETRLHHALRNLPKARAALTAARATANAIYVPPALQGEIDMLAAIIYAEERDYKTAFSYFYEAFEVFASIEDVRALASLKYLLLCKVMTQQTGEVAALLQGPVALRYHGREVEAMRELAAACEKRSVHELERVLRENQSFLVDDPIIRAHLDELYQKLLERNILRIIEPYRRVDLARIATTLDLPIPQIESKCSQLILDGKLDGIIDQGTGCLIVHDALALNELYVDSNQLIKNLDEAVSNLFIKAARLR</sequence>
<evidence type="ECO:0000259" key="3">
    <source>
        <dbReference type="PROSITE" id="PS50250"/>
    </source>
</evidence>
<keyword evidence="2 4" id="KW-0647">Proteasome</keyword>
<dbReference type="Proteomes" id="UP000530660">
    <property type="component" value="Unassembled WGS sequence"/>
</dbReference>
<evidence type="ECO:0000313" key="4">
    <source>
        <dbReference type="EMBL" id="KAF6001118.1"/>
    </source>
</evidence>
<reference evidence="4 5" key="1">
    <citation type="journal article" date="2020" name="J. Phycol.">
        <title>Comparative genome analysis reveals Cyanidiococcus gen. nov., a new extremophilic red algal genus sister to Cyanidioschyzon (Cyanidioschyzonaceae, Rhodophyta).</title>
        <authorList>
            <person name="Liu S.-L."/>
            <person name="Chiang Y.-R."/>
            <person name="Yoon H.S."/>
            <person name="Fu H.-Y."/>
        </authorList>
    </citation>
    <scope>NUCLEOTIDE SEQUENCE [LARGE SCALE GENOMIC DNA]</scope>
    <source>
        <strain evidence="4 5">THAL066</strain>
    </source>
</reference>
<dbReference type="SUPFAM" id="SSF48452">
    <property type="entry name" value="TPR-like"/>
    <property type="match status" value="1"/>
</dbReference>
<dbReference type="PANTHER" id="PTHR10678">
    <property type="entry name" value="26S PROTEASOME NON-ATPASE REGULATORY SUBUNIT 11/COP9 SIGNALOSOME COMPLEX SUBUNIT 2"/>
    <property type="match status" value="1"/>
</dbReference>
<dbReference type="Gene3D" id="1.25.40.570">
    <property type="match status" value="1"/>
</dbReference>
<comment type="similarity">
    <text evidence="1">Belongs to the proteasome subunit S9 family.</text>
</comment>
<dbReference type="SUPFAM" id="SSF46785">
    <property type="entry name" value="Winged helix' DNA-binding domain"/>
    <property type="match status" value="1"/>
</dbReference>
<dbReference type="OrthoDB" id="1418352at2759"/>
<dbReference type="InterPro" id="IPR000717">
    <property type="entry name" value="PCI_dom"/>
</dbReference>
<dbReference type="InterPro" id="IPR036390">
    <property type="entry name" value="WH_DNA-bd_sf"/>
</dbReference>
<accession>A0A7J7IDK7</accession>
<dbReference type="EMBL" id="VWRR01000016">
    <property type="protein sequence ID" value="KAF6001118.1"/>
    <property type="molecule type" value="Genomic_DNA"/>
</dbReference>
<proteinExistence type="inferred from homology"/>
<organism evidence="4 5">
    <name type="scientific">Cyanidiococcus yangmingshanensis</name>
    <dbReference type="NCBI Taxonomy" id="2690220"/>
    <lineage>
        <taxon>Eukaryota</taxon>
        <taxon>Rhodophyta</taxon>
        <taxon>Bangiophyceae</taxon>
        <taxon>Cyanidiales</taxon>
        <taxon>Cyanidiaceae</taxon>
        <taxon>Cyanidiococcus</taxon>
    </lineage>
</organism>
<dbReference type="InterPro" id="IPR050871">
    <property type="entry name" value="26S_Proteasome/COP9_Components"/>
</dbReference>
<dbReference type="AlphaFoldDB" id="A0A7J7IDK7"/>
<dbReference type="SMART" id="SM00753">
    <property type="entry name" value="PAM"/>
    <property type="match status" value="1"/>
</dbReference>
<comment type="caution">
    <text evidence="4">The sequence shown here is derived from an EMBL/GenBank/DDBJ whole genome shotgun (WGS) entry which is preliminary data.</text>
</comment>